<organism evidence="9 10">
    <name type="scientific">Ceratitis capitata</name>
    <name type="common">Mediterranean fruit fly</name>
    <name type="synonym">Tephritis capitata</name>
    <dbReference type="NCBI Taxonomy" id="7213"/>
    <lineage>
        <taxon>Eukaryota</taxon>
        <taxon>Metazoa</taxon>
        <taxon>Ecdysozoa</taxon>
        <taxon>Arthropoda</taxon>
        <taxon>Hexapoda</taxon>
        <taxon>Insecta</taxon>
        <taxon>Pterygota</taxon>
        <taxon>Neoptera</taxon>
        <taxon>Endopterygota</taxon>
        <taxon>Diptera</taxon>
        <taxon>Brachycera</taxon>
        <taxon>Muscomorpha</taxon>
        <taxon>Tephritoidea</taxon>
        <taxon>Tephritidae</taxon>
        <taxon>Ceratitis</taxon>
        <taxon>Ceratitis</taxon>
    </lineage>
</organism>
<dbReference type="Proteomes" id="UP000606786">
    <property type="component" value="Unassembled WGS sequence"/>
</dbReference>
<proteinExistence type="predicted"/>
<feature type="domain" description="C2H2-type" evidence="8">
    <location>
        <begin position="516"/>
        <end position="548"/>
    </location>
</feature>
<dbReference type="SMART" id="SM00355">
    <property type="entry name" value="ZnF_C2H2"/>
    <property type="match status" value="7"/>
</dbReference>
<reference evidence="9" key="1">
    <citation type="submission" date="2020-11" db="EMBL/GenBank/DDBJ databases">
        <authorList>
            <person name="Whitehead M."/>
        </authorList>
    </citation>
    <scope>NUCLEOTIDE SEQUENCE</scope>
    <source>
        <strain evidence="9">EGII</strain>
    </source>
</reference>
<dbReference type="KEGG" id="ccat:101449134"/>
<dbReference type="PROSITE" id="PS00028">
    <property type="entry name" value="ZINC_FINGER_C2H2_1"/>
    <property type="match status" value="3"/>
</dbReference>
<dbReference type="PROSITE" id="PS50157">
    <property type="entry name" value="ZINC_FINGER_C2H2_2"/>
    <property type="match status" value="2"/>
</dbReference>
<accession>A0A811VFX0</accession>
<dbReference type="PANTHER" id="PTHR24394">
    <property type="entry name" value="ZINC FINGER PROTEIN"/>
    <property type="match status" value="1"/>
</dbReference>
<evidence type="ECO:0000256" key="6">
    <source>
        <dbReference type="PROSITE-ProRule" id="PRU00042"/>
    </source>
</evidence>
<evidence type="ECO:0000256" key="7">
    <source>
        <dbReference type="SAM" id="MobiDB-lite"/>
    </source>
</evidence>
<gene>
    <name evidence="9" type="ORF">CCAP1982_LOCUS22153</name>
</gene>
<dbReference type="InterPro" id="IPR013087">
    <property type="entry name" value="Znf_C2H2_type"/>
</dbReference>
<comment type="caution">
    <text evidence="9">The sequence shown here is derived from an EMBL/GenBank/DDBJ whole genome shotgun (WGS) entry which is preliminary data.</text>
</comment>
<dbReference type="EMBL" id="CAJHJT010000056">
    <property type="protein sequence ID" value="CAD7014147.1"/>
    <property type="molecule type" value="Genomic_DNA"/>
</dbReference>
<name>A0A811VFX0_CERCA</name>
<evidence type="ECO:0000256" key="5">
    <source>
        <dbReference type="ARBA" id="ARBA00023242"/>
    </source>
</evidence>
<feature type="region of interest" description="Disordered" evidence="7">
    <location>
        <begin position="398"/>
        <end position="436"/>
    </location>
</feature>
<keyword evidence="4" id="KW-0862">Zinc</keyword>
<keyword evidence="2" id="KW-0677">Repeat</keyword>
<keyword evidence="3 6" id="KW-0863">Zinc-finger</keyword>
<evidence type="ECO:0000313" key="9">
    <source>
        <dbReference type="EMBL" id="CAD7014147.1"/>
    </source>
</evidence>
<protein>
    <submittedName>
        <fullName evidence="9">(Mediterranean fruit fly) hypothetical protein</fullName>
    </submittedName>
</protein>
<dbReference type="GO" id="GO:0008270">
    <property type="term" value="F:zinc ion binding"/>
    <property type="evidence" value="ECO:0007669"/>
    <property type="project" value="UniProtKB-KW"/>
</dbReference>
<dbReference type="GO" id="GO:0005634">
    <property type="term" value="C:nucleus"/>
    <property type="evidence" value="ECO:0007669"/>
    <property type="project" value="TreeGrafter"/>
</dbReference>
<dbReference type="PANTHER" id="PTHR24394:SF29">
    <property type="entry name" value="MYONEURIN"/>
    <property type="match status" value="1"/>
</dbReference>
<evidence type="ECO:0000256" key="2">
    <source>
        <dbReference type="ARBA" id="ARBA00022737"/>
    </source>
</evidence>
<evidence type="ECO:0000256" key="1">
    <source>
        <dbReference type="ARBA" id="ARBA00022723"/>
    </source>
</evidence>
<keyword evidence="10" id="KW-1185">Reference proteome</keyword>
<feature type="domain" description="C2H2-type" evidence="8">
    <location>
        <begin position="169"/>
        <end position="192"/>
    </location>
</feature>
<dbReference type="GO" id="GO:0000981">
    <property type="term" value="F:DNA-binding transcription factor activity, RNA polymerase II-specific"/>
    <property type="evidence" value="ECO:0007669"/>
    <property type="project" value="TreeGrafter"/>
</dbReference>
<evidence type="ECO:0000256" key="3">
    <source>
        <dbReference type="ARBA" id="ARBA00022771"/>
    </source>
</evidence>
<keyword evidence="5" id="KW-0539">Nucleus</keyword>
<keyword evidence="1" id="KW-0479">Metal-binding</keyword>
<sequence length="548" mass="62119">MDLPAMAPITKDNAAATDVSLRFYSFLPCTQPKKNLNSSRTSGYCTDTSGVVVINDSDDEDSSTTLSATSEPQFEFLCEIDVDKNVALPRPIELKVECKKEPEFEVNVQRKENIYNERNPKSLPTVQTSEYSDCEDDLLALCKIEPVCDLNETPPHTAIEQENNHYIYFTCPQCGERFDSHPHWRLHIETVHQLGDQRKWNFKRRPNNEFECNSCRMMFTRCTLKTLQQHRFTHLPHKVYHCKLCPFEEQSMFLMISHIMLHKEKDASSSGKPSNNNSAPSAREIAMWEHESSTLIAYICPACGLTFDAEDAWQAHINFSHNFLEKTAENRFGDHFKCSECAVEIFSQHIADLQQHLFTHLPYKSYFKCKVCSFTISRRNFMLSHILNLHKSHLSPSAMPNGDSLMTTATATSTTSTAGLSPAPVTTTTTTTSPRVERMSDSAAAAATAAAATADQLSSGGMLESDDLNTTLASPHDDDISLRKFSTPSQRFNNKIYSSYEQLALAAQLNKSKGSFTCEKCTKHYLYRKSFDKHIRYCNQTIHPYRRI</sequence>
<dbReference type="OrthoDB" id="6778897at2759"/>
<evidence type="ECO:0000259" key="8">
    <source>
        <dbReference type="PROSITE" id="PS50157"/>
    </source>
</evidence>
<dbReference type="AlphaFoldDB" id="A0A811VFX0"/>
<evidence type="ECO:0000256" key="4">
    <source>
        <dbReference type="ARBA" id="ARBA00022833"/>
    </source>
</evidence>
<evidence type="ECO:0000313" key="10">
    <source>
        <dbReference type="Proteomes" id="UP000606786"/>
    </source>
</evidence>
<dbReference type="Gene3D" id="3.30.160.60">
    <property type="entry name" value="Classic Zinc Finger"/>
    <property type="match status" value="1"/>
</dbReference>
<feature type="compositionally biased region" description="Low complexity" evidence="7">
    <location>
        <begin position="407"/>
        <end position="418"/>
    </location>
</feature>